<accession>A0ABT0C835</accession>
<dbReference type="SUPFAM" id="SSF48371">
    <property type="entry name" value="ARM repeat"/>
    <property type="match status" value="1"/>
</dbReference>
<keyword evidence="1" id="KW-0042">Antenna complex</keyword>
<protein>
    <submittedName>
        <fullName evidence="3">HEAT repeat domain-containing protein</fullName>
    </submittedName>
</protein>
<dbReference type="EMBL" id="JAFIRA010000004">
    <property type="protein sequence ID" value="MCJ2541872.1"/>
    <property type="molecule type" value="Genomic_DNA"/>
</dbReference>
<gene>
    <name evidence="3" type="ORF">JX360_02950</name>
</gene>
<proteinExistence type="predicted"/>
<dbReference type="Gene3D" id="1.25.10.10">
    <property type="entry name" value="Leucine-rich Repeat Variant"/>
    <property type="match status" value="1"/>
</dbReference>
<dbReference type="Pfam" id="PF13646">
    <property type="entry name" value="HEAT_2"/>
    <property type="match status" value="1"/>
</dbReference>
<dbReference type="InterPro" id="IPR016024">
    <property type="entry name" value="ARM-type_fold"/>
</dbReference>
<dbReference type="InterPro" id="IPR011989">
    <property type="entry name" value="ARM-like"/>
</dbReference>
<dbReference type="SMART" id="SM00567">
    <property type="entry name" value="EZ_HEAT"/>
    <property type="match status" value="4"/>
</dbReference>
<name>A0ABT0C835_THEVL</name>
<evidence type="ECO:0000313" key="4">
    <source>
        <dbReference type="Proteomes" id="UP000830835"/>
    </source>
</evidence>
<dbReference type="InterPro" id="IPR004155">
    <property type="entry name" value="PBS_lyase_HEAT"/>
</dbReference>
<sequence length="213" mass="22523">MASLPAAQVPSTAVAQLAAELEQATSPEALLRVVRALGALGQVEGIPLLIRAFGFNRPAVGEAALEEVLRFGELAVKPLLEHMDGFDYGARAYSVRALARIGHGDAYGFLVEAIVADFAPSVRRAAVRGLGRVAARRPVSDQEQALLLLQQCLSDADWGVRYAAVGSLTDLARSGLPELRSQAQAGIQTALADADRLISLRAQMSQQELAADP</sequence>
<keyword evidence="4" id="KW-1185">Reference proteome</keyword>
<organism evidence="3 4">
    <name type="scientific">Thermostichus vulcanus str. 'Rupite'</name>
    <dbReference type="NCBI Taxonomy" id="2813851"/>
    <lineage>
        <taxon>Bacteria</taxon>
        <taxon>Bacillati</taxon>
        <taxon>Cyanobacteriota</taxon>
        <taxon>Cyanophyceae</taxon>
        <taxon>Thermostichales</taxon>
        <taxon>Thermostichaceae</taxon>
        <taxon>Thermostichus</taxon>
    </lineage>
</organism>
<evidence type="ECO:0000313" key="3">
    <source>
        <dbReference type="EMBL" id="MCJ2541872.1"/>
    </source>
</evidence>
<reference evidence="3" key="1">
    <citation type="submission" date="2021-02" db="EMBL/GenBank/DDBJ databases">
        <title>The CRISPR/cas machinery reduction and long-range gene transfer in the hot spring cyanobacterium Synechococcus.</title>
        <authorList>
            <person name="Dvorak P."/>
            <person name="Jahodarova E."/>
            <person name="Hasler P."/>
            <person name="Poulickova A."/>
        </authorList>
    </citation>
    <scope>NUCLEOTIDE SEQUENCE</scope>
    <source>
        <strain evidence="3">Rupite</strain>
    </source>
</reference>
<evidence type="ECO:0000256" key="1">
    <source>
        <dbReference type="ARBA" id="ARBA00022549"/>
    </source>
</evidence>
<evidence type="ECO:0000256" key="2">
    <source>
        <dbReference type="ARBA" id="ARBA00022738"/>
    </source>
</evidence>
<dbReference type="Proteomes" id="UP000830835">
    <property type="component" value="Unassembled WGS sequence"/>
</dbReference>
<dbReference type="Pfam" id="PF03130">
    <property type="entry name" value="HEAT_PBS"/>
    <property type="match status" value="1"/>
</dbReference>
<dbReference type="RefSeq" id="WP_244349082.1">
    <property type="nucleotide sequence ID" value="NZ_JAFIRA010000004.1"/>
</dbReference>
<keyword evidence="2" id="KW-0605">Phycobilisome</keyword>
<comment type="caution">
    <text evidence="3">The sequence shown here is derived from an EMBL/GenBank/DDBJ whole genome shotgun (WGS) entry which is preliminary data.</text>
</comment>